<protein>
    <submittedName>
        <fullName evidence="3">PBP/GOBP family</fullName>
    </submittedName>
</protein>
<dbReference type="SMART" id="SM00708">
    <property type="entry name" value="PhBP"/>
    <property type="match status" value="1"/>
</dbReference>
<feature type="signal peptide" evidence="2">
    <location>
        <begin position="1"/>
        <end position="20"/>
    </location>
</feature>
<dbReference type="PANTHER" id="PTHR11857">
    <property type="entry name" value="ODORANT BINDING PROTEIN-RELATED"/>
    <property type="match status" value="1"/>
</dbReference>
<evidence type="ECO:0000313" key="4">
    <source>
        <dbReference type="Proteomes" id="UP001307889"/>
    </source>
</evidence>
<dbReference type="CDD" id="cd23992">
    <property type="entry name" value="PBP_GOBP"/>
    <property type="match status" value="1"/>
</dbReference>
<dbReference type="EMBL" id="AP028920">
    <property type="protein sequence ID" value="BET00836.1"/>
    <property type="molecule type" value="Genomic_DNA"/>
</dbReference>
<dbReference type="PROSITE" id="PS51257">
    <property type="entry name" value="PROKAR_LIPOPROTEIN"/>
    <property type="match status" value="1"/>
</dbReference>
<keyword evidence="4" id="KW-1185">Reference proteome</keyword>
<dbReference type="Proteomes" id="UP001307889">
    <property type="component" value="Chromosome 12"/>
</dbReference>
<dbReference type="SUPFAM" id="SSF47565">
    <property type="entry name" value="Insect pheromone/odorant-binding proteins"/>
    <property type="match status" value="1"/>
</dbReference>
<proteinExistence type="predicted"/>
<evidence type="ECO:0000313" key="3">
    <source>
        <dbReference type="EMBL" id="BET00836.1"/>
    </source>
</evidence>
<organism evidence="3 4">
    <name type="scientific">Nesidiocoris tenuis</name>
    <dbReference type="NCBI Taxonomy" id="355587"/>
    <lineage>
        <taxon>Eukaryota</taxon>
        <taxon>Metazoa</taxon>
        <taxon>Ecdysozoa</taxon>
        <taxon>Arthropoda</taxon>
        <taxon>Hexapoda</taxon>
        <taxon>Insecta</taxon>
        <taxon>Pterygota</taxon>
        <taxon>Neoptera</taxon>
        <taxon>Paraneoptera</taxon>
        <taxon>Hemiptera</taxon>
        <taxon>Heteroptera</taxon>
        <taxon>Panheteroptera</taxon>
        <taxon>Cimicomorpha</taxon>
        <taxon>Miridae</taxon>
        <taxon>Dicyphina</taxon>
        <taxon>Nesidiocoris</taxon>
    </lineage>
</organism>
<dbReference type="InterPro" id="IPR036728">
    <property type="entry name" value="PBP_GOBP_sf"/>
</dbReference>
<sequence>MIGFLKFVFVSAAILACVSSAQIGPPIGAELAVVECKVRYRVPREDIERLKERHLPETRNGKCMLACILKKMNVITKKGDFDLKSVQRWLRNRYKDDTETLKRANTVAETCARSLPTLATNDECDMAVEIMSCVRRQSKLARKKNEQSIDKTAQKLNVSAII</sequence>
<reference evidence="3 4" key="1">
    <citation type="submission" date="2023-09" db="EMBL/GenBank/DDBJ databases">
        <title>Nesidiocoris tenuis whole genome shotgun sequence.</title>
        <authorList>
            <person name="Shibata T."/>
            <person name="Shimoda M."/>
            <person name="Kobayashi T."/>
            <person name="Uehara T."/>
        </authorList>
    </citation>
    <scope>NUCLEOTIDE SEQUENCE [LARGE SCALE GENOMIC DNA]</scope>
    <source>
        <strain evidence="3 4">Japan</strain>
    </source>
</reference>
<evidence type="ECO:0000256" key="1">
    <source>
        <dbReference type="ARBA" id="ARBA00022729"/>
    </source>
</evidence>
<accession>A0ABN7B8X4</accession>
<dbReference type="Pfam" id="PF01395">
    <property type="entry name" value="PBP_GOBP"/>
    <property type="match status" value="1"/>
</dbReference>
<keyword evidence="1 2" id="KW-0732">Signal</keyword>
<name>A0ABN7B8X4_9HEMI</name>
<feature type="chain" id="PRO_5045397344" evidence="2">
    <location>
        <begin position="21"/>
        <end position="162"/>
    </location>
</feature>
<gene>
    <name evidence="3" type="ORF">NTJ_13652</name>
</gene>
<dbReference type="Gene3D" id="1.10.238.20">
    <property type="entry name" value="Pheromone/general odorant binding protein domain"/>
    <property type="match status" value="1"/>
</dbReference>
<evidence type="ECO:0000256" key="2">
    <source>
        <dbReference type="SAM" id="SignalP"/>
    </source>
</evidence>
<dbReference type="InterPro" id="IPR006170">
    <property type="entry name" value="PBP/GOBP"/>
</dbReference>